<dbReference type="EMBL" id="SOSA01000070">
    <property type="protein sequence ID" value="THC97567.1"/>
    <property type="molecule type" value="Genomic_DNA"/>
</dbReference>
<sequence length="35" mass="3800">MHEVGISQPDVDEAATLGPMWSILDVPVAAMPREH</sequence>
<gene>
    <name evidence="1" type="ORF">EYZ11_002922</name>
</gene>
<organism evidence="1 2">
    <name type="scientific">Aspergillus tanneri</name>
    <dbReference type="NCBI Taxonomy" id="1220188"/>
    <lineage>
        <taxon>Eukaryota</taxon>
        <taxon>Fungi</taxon>
        <taxon>Dikarya</taxon>
        <taxon>Ascomycota</taxon>
        <taxon>Pezizomycotina</taxon>
        <taxon>Eurotiomycetes</taxon>
        <taxon>Eurotiomycetidae</taxon>
        <taxon>Eurotiales</taxon>
        <taxon>Aspergillaceae</taxon>
        <taxon>Aspergillus</taxon>
        <taxon>Aspergillus subgen. Circumdati</taxon>
    </lineage>
</organism>
<protein>
    <submittedName>
        <fullName evidence="1">Uncharacterized protein</fullName>
    </submittedName>
</protein>
<evidence type="ECO:0000313" key="2">
    <source>
        <dbReference type="Proteomes" id="UP000308092"/>
    </source>
</evidence>
<dbReference type="Proteomes" id="UP000308092">
    <property type="component" value="Unassembled WGS sequence"/>
</dbReference>
<dbReference type="VEuPathDB" id="FungiDB:EYZ11_002922"/>
<accession>A0A4S3JRN9</accession>
<keyword evidence="2" id="KW-1185">Reference proteome</keyword>
<dbReference type="AlphaFoldDB" id="A0A4S3JRN9"/>
<proteinExistence type="predicted"/>
<comment type="caution">
    <text evidence="1">The sequence shown here is derived from an EMBL/GenBank/DDBJ whole genome shotgun (WGS) entry which is preliminary data.</text>
</comment>
<evidence type="ECO:0000313" key="1">
    <source>
        <dbReference type="EMBL" id="THC97567.1"/>
    </source>
</evidence>
<reference evidence="1 2" key="1">
    <citation type="submission" date="2019-03" db="EMBL/GenBank/DDBJ databases">
        <title>The genome sequence of a newly discovered highly antifungal drug resistant Aspergillus species, Aspergillus tanneri NIH 1004.</title>
        <authorList>
            <person name="Mounaud S."/>
            <person name="Singh I."/>
            <person name="Joardar V."/>
            <person name="Pakala S."/>
            <person name="Pakala S."/>
            <person name="Venepally P."/>
            <person name="Hoover J."/>
            <person name="Nierman W."/>
            <person name="Chung J."/>
            <person name="Losada L."/>
        </authorList>
    </citation>
    <scope>NUCLEOTIDE SEQUENCE [LARGE SCALE GENOMIC DNA]</scope>
    <source>
        <strain evidence="1 2">NIH1004</strain>
    </source>
</reference>
<name>A0A4S3JRN9_9EURO</name>